<evidence type="ECO:0000256" key="2">
    <source>
        <dbReference type="ARBA" id="ARBA00022679"/>
    </source>
</evidence>
<keyword evidence="1" id="KW-0328">Glycosyltransferase</keyword>
<organism evidence="4 5">
    <name type="scientific">Sphingomonas abaci</name>
    <dbReference type="NCBI Taxonomy" id="237611"/>
    <lineage>
        <taxon>Bacteria</taxon>
        <taxon>Pseudomonadati</taxon>
        <taxon>Pseudomonadota</taxon>
        <taxon>Alphaproteobacteria</taxon>
        <taxon>Sphingomonadales</taxon>
        <taxon>Sphingomonadaceae</taxon>
        <taxon>Sphingomonas</taxon>
    </lineage>
</organism>
<dbReference type="Gene3D" id="3.40.50.2000">
    <property type="entry name" value="Glycogen Phosphorylase B"/>
    <property type="match status" value="2"/>
</dbReference>
<name>A0A7W7AJR7_9SPHN</name>
<dbReference type="Pfam" id="PF13439">
    <property type="entry name" value="Glyco_transf_4"/>
    <property type="match status" value="1"/>
</dbReference>
<dbReference type="InterPro" id="IPR028098">
    <property type="entry name" value="Glyco_trans_4-like_N"/>
</dbReference>
<dbReference type="Pfam" id="PF13692">
    <property type="entry name" value="Glyco_trans_1_4"/>
    <property type="match status" value="1"/>
</dbReference>
<comment type="caution">
    <text evidence="4">The sequence shown here is derived from an EMBL/GenBank/DDBJ whole genome shotgun (WGS) entry which is preliminary data.</text>
</comment>
<dbReference type="SUPFAM" id="SSF53756">
    <property type="entry name" value="UDP-Glycosyltransferase/glycogen phosphorylase"/>
    <property type="match status" value="1"/>
</dbReference>
<gene>
    <name evidence="4" type="ORF">GGQ96_002472</name>
</gene>
<sequence length="384" mass="41453">MPPAPPPSPPPLRVLTFLHSHEPGGVERIALRLVRRWRADGLDAPLFLGRADGAMATDVGAGLAAVMPRCRWPGIVHWETLWMIATLPRVIRSLRPDLLFCAGNSYAVVAVAMKLILGRHCPPVVAKISNDLDRRDTRGWQRWFYRRWLRVQGRLIDHFTGMETPMRAEIAEATGVSAERITIIPDPALSEALIDRLRASPEPARVGPGRRFVAIGRLAAQKNIALMLDAFERGSGPDDRLTLIGDGPDRAALEARAQRLGIATRVAFLGYQPDPALRLPDHDVLLLSSDFEGVPAVVLEALAADRAIVATRCSRSMGALLQEGALGTLVPVGDVAALAAAIAAARPGTQAAAASLAQARRFTIEAAAGRYWATFARMARETAA</sequence>
<dbReference type="PANTHER" id="PTHR12526:SF510">
    <property type="entry name" value="D-INOSITOL 3-PHOSPHATE GLYCOSYLTRANSFERASE"/>
    <property type="match status" value="1"/>
</dbReference>
<evidence type="ECO:0000256" key="1">
    <source>
        <dbReference type="ARBA" id="ARBA00022676"/>
    </source>
</evidence>
<dbReference type="GO" id="GO:0016757">
    <property type="term" value="F:glycosyltransferase activity"/>
    <property type="evidence" value="ECO:0007669"/>
    <property type="project" value="UniProtKB-KW"/>
</dbReference>
<reference evidence="4 5" key="1">
    <citation type="submission" date="2020-08" db="EMBL/GenBank/DDBJ databases">
        <title>Genomic Encyclopedia of Type Strains, Phase IV (KMG-IV): sequencing the most valuable type-strain genomes for metagenomic binning, comparative biology and taxonomic classification.</title>
        <authorList>
            <person name="Goeker M."/>
        </authorList>
    </citation>
    <scope>NUCLEOTIDE SEQUENCE [LARGE SCALE GENOMIC DNA]</scope>
    <source>
        <strain evidence="4 5">DSM 15867</strain>
    </source>
</reference>
<dbReference type="Proteomes" id="UP000574769">
    <property type="component" value="Unassembled WGS sequence"/>
</dbReference>
<evidence type="ECO:0000313" key="4">
    <source>
        <dbReference type="EMBL" id="MBB4618336.1"/>
    </source>
</evidence>
<feature type="domain" description="Glycosyltransferase subfamily 4-like N-terminal" evidence="3">
    <location>
        <begin position="23"/>
        <end position="185"/>
    </location>
</feature>
<dbReference type="CDD" id="cd03811">
    <property type="entry name" value="GT4_GT28_WabH-like"/>
    <property type="match status" value="1"/>
</dbReference>
<dbReference type="RefSeq" id="WP_184114985.1">
    <property type="nucleotide sequence ID" value="NZ_JACHNY010000004.1"/>
</dbReference>
<evidence type="ECO:0000313" key="5">
    <source>
        <dbReference type="Proteomes" id="UP000574769"/>
    </source>
</evidence>
<proteinExistence type="predicted"/>
<accession>A0A7W7AJR7</accession>
<keyword evidence="2 4" id="KW-0808">Transferase</keyword>
<dbReference type="EMBL" id="JACHNY010000004">
    <property type="protein sequence ID" value="MBB4618336.1"/>
    <property type="molecule type" value="Genomic_DNA"/>
</dbReference>
<dbReference type="AlphaFoldDB" id="A0A7W7AJR7"/>
<dbReference type="PANTHER" id="PTHR12526">
    <property type="entry name" value="GLYCOSYLTRANSFERASE"/>
    <property type="match status" value="1"/>
</dbReference>
<protein>
    <submittedName>
        <fullName evidence="4">Glycosyltransferase involved in cell wall biosynthesis</fullName>
    </submittedName>
</protein>
<keyword evidence="5" id="KW-1185">Reference proteome</keyword>
<evidence type="ECO:0000259" key="3">
    <source>
        <dbReference type="Pfam" id="PF13439"/>
    </source>
</evidence>